<dbReference type="SUPFAM" id="SSF56235">
    <property type="entry name" value="N-terminal nucleophile aminohydrolases (Ntn hydrolases)"/>
    <property type="match status" value="1"/>
</dbReference>
<evidence type="ECO:0000256" key="3">
    <source>
        <dbReference type="ARBA" id="ARBA00010872"/>
    </source>
</evidence>
<dbReference type="PANTHER" id="PTHR10188">
    <property type="entry name" value="L-ASPARAGINASE"/>
    <property type="match status" value="1"/>
</dbReference>
<keyword evidence="8" id="KW-0645">Protease</keyword>
<evidence type="ECO:0000256" key="13">
    <source>
        <dbReference type="ARBA" id="ARBA00029780"/>
    </source>
</evidence>
<dbReference type="Proteomes" id="UP001176941">
    <property type="component" value="Chromosome 26"/>
</dbReference>
<evidence type="ECO:0000256" key="7">
    <source>
        <dbReference type="ARBA" id="ARBA00022525"/>
    </source>
</evidence>
<reference evidence="18" key="1">
    <citation type="submission" date="2023-04" db="EMBL/GenBank/DDBJ databases">
        <authorList>
            <consortium name="ELIXIR-Norway"/>
        </authorList>
    </citation>
    <scope>NUCLEOTIDE SEQUENCE [LARGE SCALE GENOMIC DNA]</scope>
</reference>
<dbReference type="Pfam" id="PF01112">
    <property type="entry name" value="Asparaginase_2"/>
    <property type="match status" value="1"/>
</dbReference>
<feature type="signal peptide" evidence="17">
    <location>
        <begin position="1"/>
        <end position="21"/>
    </location>
</feature>
<comment type="catalytic activity">
    <reaction evidence="16">
        <text>L-asparagine + H2O = L-aspartate + NH4(+)</text>
        <dbReference type="Rhea" id="RHEA:21016"/>
        <dbReference type="ChEBI" id="CHEBI:15377"/>
        <dbReference type="ChEBI" id="CHEBI:28938"/>
        <dbReference type="ChEBI" id="CHEBI:29991"/>
        <dbReference type="ChEBI" id="CHEBI:58048"/>
        <dbReference type="EC" id="3.5.1.1"/>
    </reaction>
</comment>
<gene>
    <name evidence="18" type="ORF">MRATA1EN1_LOCUS16002</name>
</gene>
<evidence type="ECO:0000256" key="8">
    <source>
        <dbReference type="ARBA" id="ARBA00022670"/>
    </source>
</evidence>
<dbReference type="InterPro" id="IPR029055">
    <property type="entry name" value="Ntn_hydrolases_N"/>
</dbReference>
<evidence type="ECO:0000256" key="12">
    <source>
        <dbReference type="ARBA" id="ARBA00029701"/>
    </source>
</evidence>
<evidence type="ECO:0000256" key="16">
    <source>
        <dbReference type="ARBA" id="ARBA00049366"/>
    </source>
</evidence>
<evidence type="ECO:0000256" key="10">
    <source>
        <dbReference type="ARBA" id="ARBA00022813"/>
    </source>
</evidence>
<keyword evidence="10" id="KW-0068">Autocatalytic cleavage</keyword>
<protein>
    <recommendedName>
        <fullName evidence="6">Isoaspartyl peptidase/L-asparaginase</fullName>
        <ecNumber evidence="4">3.4.19.5</ecNumber>
        <ecNumber evidence="5">3.5.1.1</ecNumber>
    </recommendedName>
    <alternativeName>
        <fullName evidence="12">Asparaginase-like protein 1</fullName>
    </alternativeName>
    <alternativeName>
        <fullName evidence="15">Beta-aspartyl-peptidase</fullName>
    </alternativeName>
    <alternativeName>
        <fullName evidence="13">Isoaspartyl dipeptidase</fullName>
    </alternativeName>
    <alternativeName>
        <fullName evidence="14">L-asparagine amidohydrolase</fullName>
    </alternativeName>
</protein>
<evidence type="ECO:0000313" key="19">
    <source>
        <dbReference type="Proteomes" id="UP001176941"/>
    </source>
</evidence>
<dbReference type="InterPro" id="IPR016126">
    <property type="entry name" value="Secretoglobin"/>
</dbReference>
<evidence type="ECO:0000256" key="15">
    <source>
        <dbReference type="ARBA" id="ARBA00030667"/>
    </source>
</evidence>
<keyword evidence="9" id="KW-0378">Hydrolase</keyword>
<evidence type="ECO:0000256" key="9">
    <source>
        <dbReference type="ARBA" id="ARBA00022801"/>
    </source>
</evidence>
<evidence type="ECO:0000313" key="18">
    <source>
        <dbReference type="EMBL" id="CAI9167040.1"/>
    </source>
</evidence>
<comment type="subcellular location">
    <subcellularLocation>
        <location evidence="2">Secreted</location>
    </subcellularLocation>
</comment>
<evidence type="ECO:0000256" key="11">
    <source>
        <dbReference type="ARBA" id="ARBA00025988"/>
    </source>
</evidence>
<comment type="similarity">
    <text evidence="3">Belongs to the Ntn-hydrolase family.</text>
</comment>
<name>A0ABN8YZL3_RANTA</name>
<dbReference type="CDD" id="cd04702">
    <property type="entry name" value="ASRGL1_like"/>
    <property type="match status" value="1"/>
</dbReference>
<dbReference type="Pfam" id="PF01099">
    <property type="entry name" value="Uteroglobin"/>
    <property type="match status" value="1"/>
</dbReference>
<keyword evidence="19" id="KW-1185">Reference proteome</keyword>
<sequence length="431" mass="45243">MRLSVTALLVTLALCYYEATAASNMKLVMVLTLAALSLCCYAGPGCSLLGNVIEKAIDPTVSKDEYRDYVQAFTQSKTEENAVDELKQCFLQQSNETLANFEQMMARSRCPPSGCQLSGSVAMNTIVVVVHGGGASNISKERKERVRQGILRAATAGYNILKQGGSAVDAVEGAVTVLEDDPEFNAGCGSVLNENGEVEMDASIMNGKDLSAGAVSAVRCIANPIKLARLVMDKTPHCFLTDQGAAKFAAANGIPTIPEQQLVTERSKKHLEKEKLEKDAQKADCQKNLGTVGAVAVDCQGNVAYATSTGGIVNKMLGRVGDTPCIGSGGYADNNIGAVSTTGHGESILKVNLARLALFHVEQGKSLEEAADASLGHMKSKVKGVGGIIMVNKAGEWAVKWTSTSMPWAAAKDGKLCSGIDGGDTSIIDLS</sequence>
<evidence type="ECO:0000256" key="14">
    <source>
        <dbReference type="ARBA" id="ARBA00030414"/>
    </source>
</evidence>
<dbReference type="SUPFAM" id="SSF48201">
    <property type="entry name" value="Uteroglobin-like"/>
    <property type="match status" value="1"/>
</dbReference>
<proteinExistence type="inferred from homology"/>
<evidence type="ECO:0000256" key="6">
    <source>
        <dbReference type="ARBA" id="ARBA00022280"/>
    </source>
</evidence>
<dbReference type="EC" id="3.5.1.1" evidence="5"/>
<comment type="subunit">
    <text evidence="11">Heterodimer of an alpha and beta chain produced by autocleavage. This heterodimer may then dimerize in turn, giving rise to a heterotetramer.</text>
</comment>
<evidence type="ECO:0000256" key="1">
    <source>
        <dbReference type="ARBA" id="ARBA00000306"/>
    </source>
</evidence>
<evidence type="ECO:0000256" key="2">
    <source>
        <dbReference type="ARBA" id="ARBA00004613"/>
    </source>
</evidence>
<dbReference type="InterPro" id="IPR000246">
    <property type="entry name" value="Peptidase_T2"/>
</dbReference>
<dbReference type="Gene3D" id="3.60.20.30">
    <property type="entry name" value="(Glycosyl)asparaginase"/>
    <property type="match status" value="1"/>
</dbReference>
<keyword evidence="17" id="KW-0732">Signal</keyword>
<comment type="catalytic activity">
    <reaction evidence="1">
        <text>Cleavage of a beta-linked Asp residue from the N-terminus of a polypeptide.</text>
        <dbReference type="EC" id="3.4.19.5"/>
    </reaction>
</comment>
<evidence type="ECO:0000256" key="4">
    <source>
        <dbReference type="ARBA" id="ARBA00012879"/>
    </source>
</evidence>
<dbReference type="InterPro" id="IPR033844">
    <property type="entry name" value="ASRGL1_meta"/>
</dbReference>
<keyword evidence="7" id="KW-0964">Secreted</keyword>
<organism evidence="18 19">
    <name type="scientific">Rangifer tarandus platyrhynchus</name>
    <name type="common">Svalbard reindeer</name>
    <dbReference type="NCBI Taxonomy" id="3082113"/>
    <lineage>
        <taxon>Eukaryota</taxon>
        <taxon>Metazoa</taxon>
        <taxon>Chordata</taxon>
        <taxon>Craniata</taxon>
        <taxon>Vertebrata</taxon>
        <taxon>Euteleostomi</taxon>
        <taxon>Mammalia</taxon>
        <taxon>Eutheria</taxon>
        <taxon>Laurasiatheria</taxon>
        <taxon>Artiodactyla</taxon>
        <taxon>Ruminantia</taxon>
        <taxon>Pecora</taxon>
        <taxon>Cervidae</taxon>
        <taxon>Odocoileinae</taxon>
        <taxon>Rangifer</taxon>
    </lineage>
</organism>
<dbReference type="InterPro" id="IPR035960">
    <property type="entry name" value="Secretoglobin_sf"/>
</dbReference>
<feature type="chain" id="PRO_5045510306" description="Isoaspartyl peptidase/L-asparaginase" evidence="17">
    <location>
        <begin position="22"/>
        <end position="431"/>
    </location>
</feature>
<evidence type="ECO:0000256" key="5">
    <source>
        <dbReference type="ARBA" id="ARBA00012920"/>
    </source>
</evidence>
<dbReference type="PROSITE" id="PS51311">
    <property type="entry name" value="SCGB"/>
    <property type="match status" value="1"/>
</dbReference>
<dbReference type="CDD" id="cd00633">
    <property type="entry name" value="Secretoglobin"/>
    <property type="match status" value="1"/>
</dbReference>
<accession>A0ABN8YZL3</accession>
<dbReference type="PANTHER" id="PTHR10188:SF41">
    <property type="entry name" value="ISOASPARTYL PEPTIDASE_L-ASPARAGINASE"/>
    <property type="match status" value="1"/>
</dbReference>
<dbReference type="EMBL" id="OX459962">
    <property type="protein sequence ID" value="CAI9167040.1"/>
    <property type="molecule type" value="Genomic_DNA"/>
</dbReference>
<dbReference type="EC" id="3.4.19.5" evidence="4"/>
<evidence type="ECO:0000256" key="17">
    <source>
        <dbReference type="SAM" id="SignalP"/>
    </source>
</evidence>